<dbReference type="InterPro" id="IPR002347">
    <property type="entry name" value="SDR_fam"/>
</dbReference>
<dbReference type="Proteomes" id="UP001185927">
    <property type="component" value="Unassembled WGS sequence"/>
</dbReference>
<name>A0ABU4C598_RHOGO</name>
<dbReference type="Gene3D" id="3.40.50.720">
    <property type="entry name" value="NAD(P)-binding Rossmann-like Domain"/>
    <property type="match status" value="1"/>
</dbReference>
<dbReference type="InterPro" id="IPR036291">
    <property type="entry name" value="NAD(P)-bd_dom_sf"/>
</dbReference>
<evidence type="ECO:0000313" key="3">
    <source>
        <dbReference type="Proteomes" id="UP001185927"/>
    </source>
</evidence>
<sequence length="276" mass="29349">MNRLKDRVALVTGGASGLGAETCLLFAEQGADIVVADLNDERGAEVVRGVEARGRKAVFHHTDVAKSDDLEAAVRLAEETFGKLDTVVANAGIGGAASRKRLEDLSEEQMDEVIQVNMSGVWRTFKFAAPALRRAGGGSMTSSASVAGQTILGGSTLGGYTASKFGAVGLTKFFAAELAADGIRVNCVCPGRMQTNIDESYHWSAEELEEARRRRQGAVNTVMRTMAEPREVAYLHLFLCSDEASFITGQSIEADGGLNLFMNKAGLVTETPLDQA</sequence>
<dbReference type="PROSITE" id="PS00061">
    <property type="entry name" value="ADH_SHORT"/>
    <property type="match status" value="1"/>
</dbReference>
<dbReference type="Pfam" id="PF13561">
    <property type="entry name" value="adh_short_C2"/>
    <property type="match status" value="1"/>
</dbReference>
<dbReference type="PRINTS" id="PR00081">
    <property type="entry name" value="GDHRDH"/>
</dbReference>
<comment type="similarity">
    <text evidence="1">Belongs to the short-chain dehydrogenases/reductases (SDR) family.</text>
</comment>
<accession>A0ABU4C598</accession>
<evidence type="ECO:0000313" key="2">
    <source>
        <dbReference type="EMBL" id="MDV6271449.1"/>
    </source>
</evidence>
<evidence type="ECO:0000256" key="1">
    <source>
        <dbReference type="ARBA" id="ARBA00006484"/>
    </source>
</evidence>
<dbReference type="RefSeq" id="WP_317545902.1">
    <property type="nucleotide sequence ID" value="NZ_JAWLKB010000047.1"/>
</dbReference>
<keyword evidence="3" id="KW-1185">Reference proteome</keyword>
<dbReference type="PANTHER" id="PTHR42820:SF1">
    <property type="entry name" value="SHORT-CHAIN DEHYDROGENASE_REDUCTASE FAMILY PROTEIN"/>
    <property type="match status" value="1"/>
</dbReference>
<proteinExistence type="inferred from homology"/>
<comment type="caution">
    <text evidence="2">The sequence shown here is derived from an EMBL/GenBank/DDBJ whole genome shotgun (WGS) entry which is preliminary data.</text>
</comment>
<reference evidence="2 3" key="1">
    <citation type="submission" date="2023-10" db="EMBL/GenBank/DDBJ databases">
        <title>Development of a sustainable strategy for remediation of hydrocarbon-contaminated territories based on the waste exchange concept.</title>
        <authorList>
            <person name="Krivoruchko A."/>
        </authorList>
    </citation>
    <scope>NUCLEOTIDE SEQUENCE [LARGE SCALE GENOMIC DNA]</scope>
    <source>
        <strain evidence="2 3">IEGM 1203</strain>
    </source>
</reference>
<organism evidence="2 3">
    <name type="scientific">Rhodococcus globerulus</name>
    <dbReference type="NCBI Taxonomy" id="33008"/>
    <lineage>
        <taxon>Bacteria</taxon>
        <taxon>Bacillati</taxon>
        <taxon>Actinomycetota</taxon>
        <taxon>Actinomycetes</taxon>
        <taxon>Mycobacteriales</taxon>
        <taxon>Nocardiaceae</taxon>
        <taxon>Rhodococcus</taxon>
    </lineage>
</organism>
<dbReference type="CDD" id="cd05233">
    <property type="entry name" value="SDR_c"/>
    <property type="match status" value="1"/>
</dbReference>
<dbReference type="PRINTS" id="PR00080">
    <property type="entry name" value="SDRFAMILY"/>
</dbReference>
<dbReference type="PANTHER" id="PTHR42820">
    <property type="entry name" value="SHORT-CHAIN DEHYDROGENASE REDUCTASE"/>
    <property type="match status" value="1"/>
</dbReference>
<dbReference type="EMBL" id="JAWLKB010000047">
    <property type="protein sequence ID" value="MDV6271449.1"/>
    <property type="molecule type" value="Genomic_DNA"/>
</dbReference>
<dbReference type="SUPFAM" id="SSF51735">
    <property type="entry name" value="NAD(P)-binding Rossmann-fold domains"/>
    <property type="match status" value="1"/>
</dbReference>
<dbReference type="InterPro" id="IPR020904">
    <property type="entry name" value="Sc_DH/Rdtase_CS"/>
</dbReference>
<gene>
    <name evidence="2" type="ORF">R3Q16_33100</name>
</gene>
<protein>
    <submittedName>
        <fullName evidence="2">SDR family NAD(P)-dependent oxidoreductase</fullName>
    </submittedName>
</protein>